<feature type="non-terminal residue" evidence="2">
    <location>
        <position position="1"/>
    </location>
</feature>
<proteinExistence type="predicted"/>
<organism evidence="2 3">
    <name type="scientific">SAR86 cluster bacterium</name>
    <dbReference type="NCBI Taxonomy" id="2030880"/>
    <lineage>
        <taxon>Bacteria</taxon>
        <taxon>Pseudomonadati</taxon>
        <taxon>Pseudomonadota</taxon>
        <taxon>Gammaproteobacteria</taxon>
        <taxon>SAR86 cluster</taxon>
    </lineage>
</organism>
<dbReference type="PANTHER" id="PTHR14911:SF13">
    <property type="entry name" value="TRNA (GUANINE(6)-N2)-METHYLTRANSFERASE THUMP3"/>
    <property type="match status" value="1"/>
</dbReference>
<dbReference type="GO" id="GO:0030488">
    <property type="term" value="P:tRNA methylation"/>
    <property type="evidence" value="ECO:0007669"/>
    <property type="project" value="TreeGrafter"/>
</dbReference>
<keyword evidence="2" id="KW-0489">Methyltransferase</keyword>
<dbReference type="SUPFAM" id="SSF53335">
    <property type="entry name" value="S-adenosyl-L-methionine-dependent methyltransferases"/>
    <property type="match status" value="1"/>
</dbReference>
<evidence type="ECO:0000313" key="2">
    <source>
        <dbReference type="EMBL" id="NQV66149.1"/>
    </source>
</evidence>
<accession>A0A973A8U8</accession>
<dbReference type="Proteomes" id="UP000754644">
    <property type="component" value="Unassembled WGS sequence"/>
</dbReference>
<dbReference type="InterPro" id="IPR029063">
    <property type="entry name" value="SAM-dependent_MTases_sf"/>
</dbReference>
<keyword evidence="2" id="KW-0808">Transferase</keyword>
<dbReference type="CDD" id="cd02440">
    <property type="entry name" value="AdoMet_MTases"/>
    <property type="match status" value="1"/>
</dbReference>
<dbReference type="EMBL" id="JABMOJ010000466">
    <property type="protein sequence ID" value="NQV66149.1"/>
    <property type="molecule type" value="Genomic_DNA"/>
</dbReference>
<feature type="domain" description="Ribosomal RNA large subunit methyltransferase K/L-like methyltransferase" evidence="1">
    <location>
        <begin position="124"/>
        <end position="221"/>
    </location>
</feature>
<name>A0A973A8U8_9GAMM</name>
<evidence type="ECO:0000313" key="3">
    <source>
        <dbReference type="Proteomes" id="UP000754644"/>
    </source>
</evidence>
<dbReference type="AlphaFoldDB" id="A0A973A8U8"/>
<gene>
    <name evidence="2" type="ORF">HQ497_12375</name>
</gene>
<dbReference type="Gene3D" id="3.40.50.150">
    <property type="entry name" value="Vaccinia Virus protein VP39"/>
    <property type="match status" value="1"/>
</dbReference>
<reference evidence="2" key="1">
    <citation type="submission" date="2020-05" db="EMBL/GenBank/DDBJ databases">
        <title>Sulfur intermediates as new biogeochemical hubs in an aquatic model microbial ecosystem.</title>
        <authorList>
            <person name="Vigneron A."/>
        </authorList>
    </citation>
    <scope>NUCLEOTIDE SEQUENCE</scope>
    <source>
        <strain evidence="2">Bin.250</strain>
    </source>
</reference>
<sequence>CRVLSGVDPVQGIAAGGNTEYIGRAAYQQFGLQVLASAPDLQSLCEQAATLQGMEGFQVRVIAQASSGEERQAWALAVADAIQAKPNLDQPSHRLVLIKAAGHHVLGKIVTQPDRSYRQHDQKPQRTSASLSSRLARALVNLVPVAAKTILDPCCGSGALVLEAHAIGLQVFCGDINANMVQKTTENLAHFNYACGVQLQDARAWHQPVDAIVTDLPYGKYSRVADEVVLEIFTQAAVIAPMGVFVAGMDLSAQMLAAGYAQVEVFAVPKAKGFQRYVHRGSREPIGEPR</sequence>
<comment type="caution">
    <text evidence="2">The sequence shown here is derived from an EMBL/GenBank/DDBJ whole genome shotgun (WGS) entry which is preliminary data.</text>
</comment>
<dbReference type="GO" id="GO:0016423">
    <property type="term" value="F:tRNA (guanine) methyltransferase activity"/>
    <property type="evidence" value="ECO:0007669"/>
    <property type="project" value="TreeGrafter"/>
</dbReference>
<dbReference type="InterPro" id="IPR000241">
    <property type="entry name" value="RlmKL-like_Mtase"/>
</dbReference>
<protein>
    <submittedName>
        <fullName evidence="2">Methyltransferase</fullName>
    </submittedName>
</protein>
<evidence type="ECO:0000259" key="1">
    <source>
        <dbReference type="Pfam" id="PF01170"/>
    </source>
</evidence>
<dbReference type="Pfam" id="PF01170">
    <property type="entry name" value="UPF0020"/>
    <property type="match status" value="1"/>
</dbReference>
<dbReference type="PANTHER" id="PTHR14911">
    <property type="entry name" value="THUMP DOMAIN-CONTAINING"/>
    <property type="match status" value="1"/>
</dbReference>